<evidence type="ECO:0000256" key="1">
    <source>
        <dbReference type="ARBA" id="ARBA00005234"/>
    </source>
</evidence>
<feature type="compositionally biased region" description="Basic and acidic residues" evidence="5">
    <location>
        <begin position="196"/>
        <end position="216"/>
    </location>
</feature>
<evidence type="ECO:0000256" key="2">
    <source>
        <dbReference type="ARBA" id="ARBA00022670"/>
    </source>
</evidence>
<feature type="compositionally biased region" description="Acidic residues" evidence="5">
    <location>
        <begin position="177"/>
        <end position="195"/>
    </location>
</feature>
<dbReference type="GO" id="GO:0008234">
    <property type="term" value="F:cysteine-type peptidase activity"/>
    <property type="evidence" value="ECO:0007669"/>
    <property type="project" value="InterPro"/>
</dbReference>
<dbReference type="Pfam" id="PF02902">
    <property type="entry name" value="Peptidase_C48"/>
    <property type="match status" value="1"/>
</dbReference>
<name>A0AA88AXT6_FICCA</name>
<evidence type="ECO:0000256" key="4">
    <source>
        <dbReference type="SAM" id="Coils"/>
    </source>
</evidence>
<keyword evidence="8" id="KW-1185">Reference proteome</keyword>
<keyword evidence="2" id="KW-0645">Protease</keyword>
<keyword evidence="4" id="KW-0175">Coiled coil</keyword>
<feature type="coiled-coil region" evidence="4">
    <location>
        <begin position="48"/>
        <end position="78"/>
    </location>
</feature>
<dbReference type="InterPro" id="IPR038765">
    <property type="entry name" value="Papain-like_cys_pep_sf"/>
</dbReference>
<gene>
    <name evidence="7" type="ORF">TIFTF001_024097</name>
</gene>
<proteinExistence type="inferred from homology"/>
<feature type="region of interest" description="Disordered" evidence="5">
    <location>
        <begin position="111"/>
        <end position="130"/>
    </location>
</feature>
<keyword evidence="3" id="KW-0378">Hydrolase</keyword>
<comment type="similarity">
    <text evidence="1">Belongs to the peptidase C48 family.</text>
</comment>
<dbReference type="AlphaFoldDB" id="A0AA88AXT6"/>
<evidence type="ECO:0000256" key="3">
    <source>
        <dbReference type="ARBA" id="ARBA00022801"/>
    </source>
</evidence>
<evidence type="ECO:0000256" key="5">
    <source>
        <dbReference type="SAM" id="MobiDB-lite"/>
    </source>
</evidence>
<evidence type="ECO:0000313" key="7">
    <source>
        <dbReference type="EMBL" id="GMN54976.1"/>
    </source>
</evidence>
<dbReference type="Gene3D" id="3.40.395.10">
    <property type="entry name" value="Adenoviral Proteinase, Chain A"/>
    <property type="match status" value="1"/>
</dbReference>
<organism evidence="7 8">
    <name type="scientific">Ficus carica</name>
    <name type="common">Common fig</name>
    <dbReference type="NCBI Taxonomy" id="3494"/>
    <lineage>
        <taxon>Eukaryota</taxon>
        <taxon>Viridiplantae</taxon>
        <taxon>Streptophyta</taxon>
        <taxon>Embryophyta</taxon>
        <taxon>Tracheophyta</taxon>
        <taxon>Spermatophyta</taxon>
        <taxon>Magnoliopsida</taxon>
        <taxon>eudicotyledons</taxon>
        <taxon>Gunneridae</taxon>
        <taxon>Pentapetalae</taxon>
        <taxon>rosids</taxon>
        <taxon>fabids</taxon>
        <taxon>Rosales</taxon>
        <taxon>Moraceae</taxon>
        <taxon>Ficeae</taxon>
        <taxon>Ficus</taxon>
    </lineage>
</organism>
<accession>A0AA88AXT6</accession>
<sequence>MSTDKKMKEPCVAQLYSKKDPIIVPHAPRKTPVMQSSTVTNSDWLEFQKEMRGKVESMNKKLDELKKGQKKARKLLRRVLKLLYNLNDNVDGNPITAYHVSYRHKRNVQNDDSDAMKTDSDDLQFSPQDDSFLDSDIGDIADKDVKAAMDFLNADKVIVCSCWKSKMNRKKMKKREDEDEKGDEEKDDEDDEGENNEEKYKKYEEEGYEREAKENEEKKYENDNLSLFEVNIVLIHMHLDNVKHWVLTKLNLLNWTVEVYDFLTFEGPHNDNVREAFECLSKFIPMLAEMMNLFEFKLRNPPGIYQIPVTIMQDIPRQENG</sequence>
<comment type="caution">
    <text evidence="7">The sequence shown here is derived from an EMBL/GenBank/DDBJ whole genome shotgun (WGS) entry which is preliminary data.</text>
</comment>
<protein>
    <recommendedName>
        <fullName evidence="6">Ubiquitin-like protease family profile domain-containing protein</fullName>
    </recommendedName>
</protein>
<dbReference type="InterPro" id="IPR003653">
    <property type="entry name" value="Peptidase_C48_C"/>
</dbReference>
<evidence type="ECO:0000313" key="8">
    <source>
        <dbReference type="Proteomes" id="UP001187192"/>
    </source>
</evidence>
<dbReference type="SUPFAM" id="SSF54001">
    <property type="entry name" value="Cysteine proteinases"/>
    <property type="match status" value="1"/>
</dbReference>
<dbReference type="EMBL" id="BTGU01000054">
    <property type="protein sequence ID" value="GMN54976.1"/>
    <property type="molecule type" value="Genomic_DNA"/>
</dbReference>
<reference evidence="7" key="1">
    <citation type="submission" date="2023-07" db="EMBL/GenBank/DDBJ databases">
        <title>draft genome sequence of fig (Ficus carica).</title>
        <authorList>
            <person name="Takahashi T."/>
            <person name="Nishimura K."/>
        </authorList>
    </citation>
    <scope>NUCLEOTIDE SEQUENCE</scope>
</reference>
<dbReference type="Proteomes" id="UP001187192">
    <property type="component" value="Unassembled WGS sequence"/>
</dbReference>
<feature type="domain" description="Ubiquitin-like protease family profile" evidence="6">
    <location>
        <begin position="199"/>
        <end position="306"/>
    </location>
</feature>
<dbReference type="GO" id="GO:0006508">
    <property type="term" value="P:proteolysis"/>
    <property type="evidence" value="ECO:0007669"/>
    <property type="project" value="UniProtKB-KW"/>
</dbReference>
<evidence type="ECO:0000259" key="6">
    <source>
        <dbReference type="Pfam" id="PF02902"/>
    </source>
</evidence>
<feature type="region of interest" description="Disordered" evidence="5">
    <location>
        <begin position="171"/>
        <end position="216"/>
    </location>
</feature>